<dbReference type="SMART" id="SM00487">
    <property type="entry name" value="DEXDc"/>
    <property type="match status" value="1"/>
</dbReference>
<dbReference type="GO" id="GO:0003682">
    <property type="term" value="F:chromatin binding"/>
    <property type="evidence" value="ECO:0007669"/>
    <property type="project" value="TreeGrafter"/>
</dbReference>
<evidence type="ECO:0000256" key="4">
    <source>
        <dbReference type="ARBA" id="ARBA00022737"/>
    </source>
</evidence>
<organism evidence="17 18">
    <name type="scientific">Stemphylium lycopersici</name>
    <name type="common">Tomato gray leaf spot disease fungus</name>
    <name type="synonym">Thyrospora lycopersici</name>
    <dbReference type="NCBI Taxonomy" id="183478"/>
    <lineage>
        <taxon>Eukaryota</taxon>
        <taxon>Fungi</taxon>
        <taxon>Dikarya</taxon>
        <taxon>Ascomycota</taxon>
        <taxon>Pezizomycotina</taxon>
        <taxon>Dothideomycetes</taxon>
        <taxon>Pleosporomycetidae</taxon>
        <taxon>Pleosporales</taxon>
        <taxon>Pleosporineae</taxon>
        <taxon>Pleosporaceae</taxon>
        <taxon>Stemphylium</taxon>
    </lineage>
</organism>
<dbReference type="Pfam" id="PF00271">
    <property type="entry name" value="Helicase_C"/>
    <property type="match status" value="1"/>
</dbReference>
<dbReference type="InterPro" id="IPR023779">
    <property type="entry name" value="Chromodomain_CS"/>
</dbReference>
<dbReference type="InterPro" id="IPR000330">
    <property type="entry name" value="SNF2_N"/>
</dbReference>
<dbReference type="PROSITE" id="PS00598">
    <property type="entry name" value="CHROMO_1"/>
    <property type="match status" value="1"/>
</dbReference>
<keyword evidence="12" id="KW-0175">Coiled coil</keyword>
<dbReference type="InterPro" id="IPR001650">
    <property type="entry name" value="Helicase_C-like"/>
</dbReference>
<evidence type="ECO:0000256" key="8">
    <source>
        <dbReference type="ARBA" id="ARBA00023015"/>
    </source>
</evidence>
<feature type="compositionally biased region" description="Acidic residues" evidence="13">
    <location>
        <begin position="1067"/>
        <end position="1076"/>
    </location>
</feature>
<dbReference type="InterPro" id="IPR038718">
    <property type="entry name" value="SNF2-like_sf"/>
</dbReference>
<dbReference type="STRING" id="183478.A0A364N416"/>
<dbReference type="PANTHER" id="PTHR45623">
    <property type="entry name" value="CHROMODOMAIN-HELICASE-DNA-BINDING PROTEIN 3-RELATED-RELATED"/>
    <property type="match status" value="1"/>
</dbReference>
<dbReference type="EC" id="3.6.1.3" evidence="17"/>
<sequence length="1577" mass="179968">MMPSSPGHVASLPYTNGHLSPLATHMATADSSSSHSDNDSSDAKEHAAADQASDVDAPGEEYDEEEDVAAASDSSEDVDAEGEPDGDYDSESPPSEQAESDRARSSSQESSRPTKRKATDEKEDYIEQNPELYGLRRSGRARPSRRVVDSSDEDDDYDSDQPRKRQRTASPSNQPTPVYRSAGSDSESDGYVGARRNIPTKKQRQRQHAVAAGREPPSQAEVRFSARRTAQVANYNEEEDEDEFAEEEDEMTSSYWANAVEDTGPVIDKILDHRPKDGLEIDASFDKHDFEYLVKWQDKAHYHSTWEDYKAASSYKGVRKLDNYFKGPVQNDIYYHSRRSDDPEEFEQHMVAREAERESQLDFHVVERVIDTRDGEDETEYFVKWKGLTYEFCTWEPASLVSRLSQTEIDRYLDRSSNRPSSDAREANPNTRRKFVKLDAQPDYIKFGQLRSFQLQGVNFLAHNWCRGTNVILADEMGLGKTVQTVSFINWLRHDRRQDGPMICVVPLSTMPAWADTFNNWTPDVNYVIYTGREDARNIIKEKELLVDGNTKKVKFNVLLTTYEYVLADWQFLQSIKWQFLAVDEAHRLKNRESQLYERLTAFNAPCRLLITGTPIQNTLGELAALMDFLMPGKISVDEHVDLASDDASVKLAELSSAIQPYMIRRTKEKVENDLPPKSEKILRVELSDIQLDYYKNILTRNYEALNEGGTGHKQSLLNIVMELKKASNHALLFPNAESKLVKSGSSKEETLKALITTSGKMMLLDRLLGKLKADGHRVLIFSQMVHMLDILTDYLKLRNYPFQRLDGTVPAAERKIAIDHFNAPGSEDYCFLLSTRAGGLGINLMTADTVVIFDSDWNPQADLQAMARAHRIGQQKPVSVYRLVSKDTIEEEILERARNKRMLEFITIQRGVTDRQQKELNDKMNRAAAEPNSADDINNILKRRGQKMFEQSGNQKKLEELDIDSVLENAEEHKTEQAAGLTSDGGEEFLRNFEYTDVKIDLEWDDIIPKDELEAVKADIQQRKDDEETQKLLEESAPRKRKAASASAREQRAAKKRALEASHVEADDDDQSEPDDNVKRDPKRPLNTKEARNLITAYCRYGSLDERGDEMLRAARLVGRDMGVVKATLDEIIDKSTQLVKDEQTRLKNLEVEAKRALTKKDKKAVLFDFGDVKKVNAETILERPIEMRILKEAVEATPDWRNFRVPDAIKPASYSCPWGAREDGMLCIGIQRHGYGAWIPIRDDPDLGLTDKFYLEEHRVDKKEERTKAEEKNAKSPGAVHLVRRANYLLTVLKDKSTTDPNVKRMMENHHRNNKKHHLNVARRAEKASSAAASPGPAGPLRKMHSRDSERPSHRAHSSSEIRRPDSRTDGRHHDRNRDDRPRHSDQYRPSDAHRKEHRNDRGSIDRRQQHSDRNGTPENRRKISGDGDRQRIRDDRPRLSEDRPRSHSQSQVPDRSVETPKPKEKKPEDFLERKLRPVRDNLSRLKKATPKNYPQKDAMVKVLKIELIAIGNFIRAETRDNAELEERLWTFTINNHWPRPGVTVPAIKGMYNKMLSSEKPAASATPTNGQKNGA</sequence>
<feature type="compositionally biased region" description="Basic and acidic residues" evidence="13">
    <location>
        <begin position="1077"/>
        <end position="1090"/>
    </location>
</feature>
<keyword evidence="10" id="KW-0804">Transcription</keyword>
<evidence type="ECO:0000256" key="1">
    <source>
        <dbReference type="ARBA" id="ARBA00004123"/>
    </source>
</evidence>
<dbReference type="InterPro" id="IPR016197">
    <property type="entry name" value="Chromo-like_dom_sf"/>
</dbReference>
<dbReference type="GO" id="GO:0004386">
    <property type="term" value="F:helicase activity"/>
    <property type="evidence" value="ECO:0007669"/>
    <property type="project" value="UniProtKB-KW"/>
</dbReference>
<feature type="compositionally biased region" description="Basic and acidic residues" evidence="13">
    <location>
        <begin position="1020"/>
        <end position="1039"/>
    </location>
</feature>
<comment type="subunit">
    <text evidence="3">Component of the NuA4 histone acetyltransferase complex.</text>
</comment>
<dbReference type="GO" id="GO:0005634">
    <property type="term" value="C:nucleus"/>
    <property type="evidence" value="ECO:0007669"/>
    <property type="project" value="UniProtKB-SubCell"/>
</dbReference>
<feature type="coiled-coil region" evidence="12">
    <location>
        <begin position="1134"/>
        <end position="1161"/>
    </location>
</feature>
<name>A0A364N416_STELY</name>
<evidence type="ECO:0000256" key="13">
    <source>
        <dbReference type="SAM" id="MobiDB-lite"/>
    </source>
</evidence>
<dbReference type="Pfam" id="PF00176">
    <property type="entry name" value="SNF2-rel_dom"/>
    <property type="match status" value="1"/>
</dbReference>
<keyword evidence="17" id="KW-0347">Helicase</keyword>
<protein>
    <submittedName>
        <fullName evidence="17">Chromodomain helicase</fullName>
        <ecNumber evidence="17">3.6.1.15</ecNumber>
        <ecNumber evidence="17">3.6.1.3</ecNumber>
    </submittedName>
</protein>
<keyword evidence="8" id="KW-0805">Transcription regulation</keyword>
<dbReference type="GO" id="GO:0034728">
    <property type="term" value="P:nucleosome organization"/>
    <property type="evidence" value="ECO:0007669"/>
    <property type="project" value="TreeGrafter"/>
</dbReference>
<evidence type="ECO:0000256" key="11">
    <source>
        <dbReference type="ARBA" id="ARBA00023242"/>
    </source>
</evidence>
<dbReference type="GO" id="GO:0042393">
    <property type="term" value="F:histone binding"/>
    <property type="evidence" value="ECO:0007669"/>
    <property type="project" value="TreeGrafter"/>
</dbReference>
<evidence type="ECO:0000256" key="5">
    <source>
        <dbReference type="ARBA" id="ARBA00022741"/>
    </source>
</evidence>
<gene>
    <name evidence="17" type="ORF">DDE83_004700</name>
</gene>
<dbReference type="PANTHER" id="PTHR45623:SF14">
    <property type="entry name" value="CHROMODOMAIN-HELICASE-DNA-BINDING PROTEIN 1"/>
    <property type="match status" value="1"/>
</dbReference>
<feature type="compositionally biased region" description="Acidic residues" evidence="13">
    <location>
        <begin position="150"/>
        <end position="159"/>
    </location>
</feature>
<evidence type="ECO:0000259" key="16">
    <source>
        <dbReference type="PROSITE" id="PS51194"/>
    </source>
</evidence>
<feature type="domain" description="Helicase ATP-binding" evidence="15">
    <location>
        <begin position="462"/>
        <end position="633"/>
    </location>
</feature>
<dbReference type="SMART" id="SM00490">
    <property type="entry name" value="HELICc"/>
    <property type="match status" value="1"/>
</dbReference>
<dbReference type="Gene3D" id="3.40.50.300">
    <property type="entry name" value="P-loop containing nucleotide triphosphate hydrolases"/>
    <property type="match status" value="1"/>
</dbReference>
<dbReference type="InterPro" id="IPR049730">
    <property type="entry name" value="SNF2/RAD54-like_C"/>
</dbReference>
<feature type="compositionally biased region" description="Basic residues" evidence="13">
    <location>
        <begin position="198"/>
        <end position="207"/>
    </location>
</feature>
<feature type="domain" description="Helicase C-terminal" evidence="16">
    <location>
        <begin position="764"/>
        <end position="922"/>
    </location>
</feature>
<evidence type="ECO:0000256" key="2">
    <source>
        <dbReference type="ARBA" id="ARBA00007025"/>
    </source>
</evidence>
<dbReference type="EMBL" id="QGDH01000059">
    <property type="protein sequence ID" value="RAR11165.1"/>
    <property type="molecule type" value="Genomic_DNA"/>
</dbReference>
<evidence type="ECO:0000259" key="14">
    <source>
        <dbReference type="PROSITE" id="PS50013"/>
    </source>
</evidence>
<accession>A0A364N416</accession>
<dbReference type="GO" id="GO:0003677">
    <property type="term" value="F:DNA binding"/>
    <property type="evidence" value="ECO:0007669"/>
    <property type="project" value="UniProtKB-KW"/>
</dbReference>
<dbReference type="GO" id="GO:0140658">
    <property type="term" value="F:ATP-dependent chromatin remodeler activity"/>
    <property type="evidence" value="ECO:0007669"/>
    <property type="project" value="TreeGrafter"/>
</dbReference>
<dbReference type="InterPro" id="IPR056302">
    <property type="entry name" value="CHD1-2/Hrp3_HTH"/>
</dbReference>
<evidence type="ECO:0000256" key="12">
    <source>
        <dbReference type="SAM" id="Coils"/>
    </source>
</evidence>
<dbReference type="CDD" id="cd18793">
    <property type="entry name" value="SF2_C_SNF"/>
    <property type="match status" value="1"/>
</dbReference>
<feature type="region of interest" description="Disordered" evidence="13">
    <location>
        <begin position="1297"/>
        <end position="1474"/>
    </location>
</feature>
<evidence type="ECO:0000256" key="6">
    <source>
        <dbReference type="ARBA" id="ARBA00022801"/>
    </source>
</evidence>
<comment type="caution">
    <text evidence="17">The sequence shown here is derived from an EMBL/GenBank/DDBJ whole genome shotgun (WGS) entry which is preliminary data.</text>
</comment>
<feature type="compositionally biased region" description="Basic and acidic residues" evidence="13">
    <location>
        <begin position="1458"/>
        <end position="1474"/>
    </location>
</feature>
<dbReference type="InterPro" id="IPR025260">
    <property type="entry name" value="CHD1-like_C"/>
</dbReference>
<keyword evidence="9" id="KW-0238">DNA-binding</keyword>
<dbReference type="PROSITE" id="PS50013">
    <property type="entry name" value="CHROMO_2"/>
    <property type="match status" value="2"/>
</dbReference>
<reference evidence="18" key="1">
    <citation type="submission" date="2018-05" db="EMBL/GenBank/DDBJ databases">
        <title>Draft genome sequence of Stemphylium lycopersici strain CIDEFI 213.</title>
        <authorList>
            <person name="Medina R."/>
            <person name="Franco M.E.E."/>
            <person name="Lucentini C.G."/>
            <person name="Saparrat M.C.N."/>
            <person name="Balatti P.A."/>
        </authorList>
    </citation>
    <scope>NUCLEOTIDE SEQUENCE [LARGE SCALE GENOMIC DNA]</scope>
    <source>
        <strain evidence="18">CIDEFI 213</strain>
    </source>
</reference>
<dbReference type="PROSITE" id="PS51194">
    <property type="entry name" value="HELICASE_CTER"/>
    <property type="match status" value="1"/>
</dbReference>
<dbReference type="PROSITE" id="PS51192">
    <property type="entry name" value="HELICASE_ATP_BIND_1"/>
    <property type="match status" value="1"/>
</dbReference>
<dbReference type="GO" id="GO:0005524">
    <property type="term" value="F:ATP binding"/>
    <property type="evidence" value="ECO:0007669"/>
    <property type="project" value="UniProtKB-KW"/>
</dbReference>
<dbReference type="Pfam" id="PF00385">
    <property type="entry name" value="Chromo"/>
    <property type="match status" value="2"/>
</dbReference>
<keyword evidence="6 17" id="KW-0378">Hydrolase</keyword>
<feature type="compositionally biased region" description="Basic and acidic residues" evidence="13">
    <location>
        <begin position="1050"/>
        <end position="1066"/>
    </location>
</feature>
<dbReference type="InterPro" id="IPR023780">
    <property type="entry name" value="Chromo_domain"/>
</dbReference>
<dbReference type="Gene3D" id="3.40.50.10810">
    <property type="entry name" value="Tandem AAA-ATPase domain"/>
    <property type="match status" value="1"/>
</dbReference>
<dbReference type="SMART" id="SM00298">
    <property type="entry name" value="CHROMO"/>
    <property type="match status" value="2"/>
</dbReference>
<feature type="compositionally biased region" description="Basic and acidic residues" evidence="13">
    <location>
        <begin position="1297"/>
        <end position="1313"/>
    </location>
</feature>
<dbReference type="EC" id="3.6.1.15" evidence="17"/>
<keyword evidence="18" id="KW-1185">Reference proteome</keyword>
<keyword evidence="5" id="KW-0547">Nucleotide-binding</keyword>
<evidence type="ECO:0000256" key="3">
    <source>
        <dbReference type="ARBA" id="ARBA00011353"/>
    </source>
</evidence>
<keyword evidence="7" id="KW-0067">ATP-binding</keyword>
<dbReference type="Gene3D" id="2.40.50.40">
    <property type="match status" value="2"/>
</dbReference>
<evidence type="ECO:0000313" key="18">
    <source>
        <dbReference type="Proteomes" id="UP000249619"/>
    </source>
</evidence>
<feature type="compositionally biased region" description="Basic residues" evidence="13">
    <location>
        <begin position="1314"/>
        <end position="1323"/>
    </location>
</feature>
<evidence type="ECO:0000256" key="10">
    <source>
        <dbReference type="ARBA" id="ARBA00023163"/>
    </source>
</evidence>
<dbReference type="InterPro" id="IPR000953">
    <property type="entry name" value="Chromo/chromo_shadow_dom"/>
</dbReference>
<keyword evidence="4" id="KW-0677">Repeat</keyword>
<keyword evidence="11" id="KW-0539">Nucleus</keyword>
<dbReference type="SUPFAM" id="SSF54160">
    <property type="entry name" value="Chromo domain-like"/>
    <property type="match status" value="2"/>
</dbReference>
<feature type="domain" description="Chromo" evidence="14">
    <location>
        <begin position="364"/>
        <end position="424"/>
    </location>
</feature>
<dbReference type="InterPro" id="IPR014001">
    <property type="entry name" value="Helicase_ATP-bd"/>
</dbReference>
<feature type="compositionally biased region" description="Basic and acidic residues" evidence="13">
    <location>
        <begin position="36"/>
        <end position="48"/>
    </location>
</feature>
<feature type="compositionally biased region" description="Acidic residues" evidence="13">
    <location>
        <begin position="57"/>
        <end position="90"/>
    </location>
</feature>
<dbReference type="SUPFAM" id="SSF52540">
    <property type="entry name" value="P-loop containing nucleoside triphosphate hydrolases"/>
    <property type="match status" value="2"/>
</dbReference>
<feature type="region of interest" description="Disordered" evidence="13">
    <location>
        <begin position="1"/>
        <end position="224"/>
    </location>
</feature>
<dbReference type="Pfam" id="PF23588">
    <property type="entry name" value="HTH_CHD1_Hrp3"/>
    <property type="match status" value="1"/>
</dbReference>
<comment type="subcellular location">
    <subcellularLocation>
        <location evidence="1">Nucleus</location>
    </subcellularLocation>
</comment>
<evidence type="ECO:0000313" key="17">
    <source>
        <dbReference type="EMBL" id="RAR11165.1"/>
    </source>
</evidence>
<evidence type="ECO:0000259" key="15">
    <source>
        <dbReference type="PROSITE" id="PS51192"/>
    </source>
</evidence>
<feature type="compositionally biased region" description="Basic and acidic residues" evidence="13">
    <location>
        <begin position="1348"/>
        <end position="1448"/>
    </location>
</feature>
<proteinExistence type="inferred from homology"/>
<dbReference type="SMART" id="SM01176">
    <property type="entry name" value="DUF4208"/>
    <property type="match status" value="1"/>
</dbReference>
<feature type="compositionally biased region" description="Low complexity" evidence="13">
    <location>
        <begin position="1330"/>
        <end position="1342"/>
    </location>
</feature>
<dbReference type="GO" id="GO:0016887">
    <property type="term" value="F:ATP hydrolysis activity"/>
    <property type="evidence" value="ECO:0007669"/>
    <property type="project" value="TreeGrafter"/>
</dbReference>
<dbReference type="Proteomes" id="UP000249619">
    <property type="component" value="Unassembled WGS sequence"/>
</dbReference>
<feature type="region of interest" description="Disordered" evidence="13">
    <location>
        <begin position="1020"/>
        <end position="1090"/>
    </location>
</feature>
<comment type="similarity">
    <text evidence="2">Belongs to the SNF2/RAD54 helicase family.</text>
</comment>
<feature type="domain" description="Chromo" evidence="14">
    <location>
        <begin position="265"/>
        <end position="326"/>
    </location>
</feature>
<dbReference type="Gene3D" id="6.10.140.1440">
    <property type="match status" value="1"/>
</dbReference>
<dbReference type="Pfam" id="PF13907">
    <property type="entry name" value="CHD1-like_C"/>
    <property type="match status" value="1"/>
</dbReference>
<dbReference type="CDD" id="cd18659">
    <property type="entry name" value="CD2_tandem"/>
    <property type="match status" value="1"/>
</dbReference>
<evidence type="ECO:0000256" key="9">
    <source>
        <dbReference type="ARBA" id="ARBA00023125"/>
    </source>
</evidence>
<dbReference type="Gene3D" id="1.10.10.60">
    <property type="entry name" value="Homeodomain-like"/>
    <property type="match status" value="1"/>
</dbReference>
<evidence type="ECO:0000256" key="7">
    <source>
        <dbReference type="ARBA" id="ARBA00022840"/>
    </source>
</evidence>
<dbReference type="GO" id="GO:0000785">
    <property type="term" value="C:chromatin"/>
    <property type="evidence" value="ECO:0007669"/>
    <property type="project" value="TreeGrafter"/>
</dbReference>
<dbReference type="InterPro" id="IPR027417">
    <property type="entry name" value="P-loop_NTPase"/>
</dbReference>